<feature type="compositionally biased region" description="Polar residues" evidence="6">
    <location>
        <begin position="215"/>
        <end position="225"/>
    </location>
</feature>
<keyword evidence="5 7" id="KW-0472">Membrane</keyword>
<evidence type="ECO:0000256" key="3">
    <source>
        <dbReference type="ARBA" id="ARBA00022692"/>
    </source>
</evidence>
<dbReference type="InterPro" id="IPR011701">
    <property type="entry name" value="MFS"/>
</dbReference>
<protein>
    <submittedName>
        <fullName evidence="8">UNC93-like protein</fullName>
    </submittedName>
</protein>
<organism evidence="8 9">
    <name type="scientific">Araneus ventricosus</name>
    <name type="common">Orbweaver spider</name>
    <name type="synonym">Epeira ventricosa</name>
    <dbReference type="NCBI Taxonomy" id="182803"/>
    <lineage>
        <taxon>Eukaryota</taxon>
        <taxon>Metazoa</taxon>
        <taxon>Ecdysozoa</taxon>
        <taxon>Arthropoda</taxon>
        <taxon>Chelicerata</taxon>
        <taxon>Arachnida</taxon>
        <taxon>Araneae</taxon>
        <taxon>Araneomorphae</taxon>
        <taxon>Entelegynae</taxon>
        <taxon>Araneoidea</taxon>
        <taxon>Araneidae</taxon>
        <taxon>Araneus</taxon>
    </lineage>
</organism>
<feature type="transmembrane region" description="Helical" evidence="7">
    <location>
        <begin position="61"/>
        <end position="79"/>
    </location>
</feature>
<feature type="transmembrane region" description="Helical" evidence="7">
    <location>
        <begin position="466"/>
        <end position="483"/>
    </location>
</feature>
<comment type="similarity">
    <text evidence="2">Belongs to the unc-93 family.</text>
</comment>
<feature type="compositionally biased region" description="Basic and acidic residues" evidence="6">
    <location>
        <begin position="267"/>
        <end position="285"/>
    </location>
</feature>
<dbReference type="PANTHER" id="PTHR19444">
    <property type="entry name" value="UNC-93 RELATED"/>
    <property type="match status" value="1"/>
</dbReference>
<evidence type="ECO:0000313" key="9">
    <source>
        <dbReference type="Proteomes" id="UP000499080"/>
    </source>
</evidence>
<dbReference type="InterPro" id="IPR036259">
    <property type="entry name" value="MFS_trans_sf"/>
</dbReference>
<dbReference type="SUPFAM" id="SSF103473">
    <property type="entry name" value="MFS general substrate transporter"/>
    <property type="match status" value="2"/>
</dbReference>
<dbReference type="EMBL" id="BGPR01000010">
    <property type="protein sequence ID" value="GBL76438.1"/>
    <property type="molecule type" value="Genomic_DNA"/>
</dbReference>
<evidence type="ECO:0000256" key="6">
    <source>
        <dbReference type="SAM" id="MobiDB-lite"/>
    </source>
</evidence>
<evidence type="ECO:0000256" key="7">
    <source>
        <dbReference type="SAM" id="Phobius"/>
    </source>
</evidence>
<dbReference type="Proteomes" id="UP000499080">
    <property type="component" value="Unassembled WGS sequence"/>
</dbReference>
<accession>A0A4Y2A9K5</accession>
<keyword evidence="3 7" id="KW-0812">Transmembrane</keyword>
<evidence type="ECO:0000256" key="5">
    <source>
        <dbReference type="ARBA" id="ARBA00023136"/>
    </source>
</evidence>
<feature type="transmembrane region" description="Helical" evidence="7">
    <location>
        <begin position="619"/>
        <end position="636"/>
    </location>
</feature>
<dbReference type="GO" id="GO:0016020">
    <property type="term" value="C:membrane"/>
    <property type="evidence" value="ECO:0007669"/>
    <property type="project" value="UniProtKB-SubCell"/>
</dbReference>
<feature type="transmembrane region" description="Helical" evidence="7">
    <location>
        <begin position="595"/>
        <end position="613"/>
    </location>
</feature>
<feature type="transmembrane region" description="Helical" evidence="7">
    <location>
        <begin position="21"/>
        <end position="41"/>
    </location>
</feature>
<feature type="compositionally biased region" description="Basic and acidic residues" evidence="6">
    <location>
        <begin position="247"/>
        <end position="256"/>
    </location>
</feature>
<evidence type="ECO:0000313" key="8">
    <source>
        <dbReference type="EMBL" id="GBL76438.1"/>
    </source>
</evidence>
<dbReference type="InterPro" id="IPR051951">
    <property type="entry name" value="UNC-93_regulatory"/>
</dbReference>
<dbReference type="InterPro" id="IPR010291">
    <property type="entry name" value="Ion_channel_UNC-93"/>
</dbReference>
<evidence type="ECO:0000256" key="4">
    <source>
        <dbReference type="ARBA" id="ARBA00022989"/>
    </source>
</evidence>
<proteinExistence type="inferred from homology"/>
<dbReference type="PANTHER" id="PTHR19444:SF13">
    <property type="entry name" value="PROTEIN UNC-93 HOMOLOG A"/>
    <property type="match status" value="1"/>
</dbReference>
<reference evidence="8 9" key="1">
    <citation type="journal article" date="2019" name="Sci. Rep.">
        <title>Orb-weaving spider Araneus ventricosus genome elucidates the spidroin gene catalogue.</title>
        <authorList>
            <person name="Kono N."/>
            <person name="Nakamura H."/>
            <person name="Ohtoshi R."/>
            <person name="Moran D.A.P."/>
            <person name="Shinohara A."/>
            <person name="Yoshida Y."/>
            <person name="Fujiwara M."/>
            <person name="Mori M."/>
            <person name="Tomita M."/>
            <person name="Arakawa K."/>
        </authorList>
    </citation>
    <scope>NUCLEOTIDE SEQUENCE [LARGE SCALE GENOMIC DNA]</scope>
</reference>
<evidence type="ECO:0000256" key="1">
    <source>
        <dbReference type="ARBA" id="ARBA00004141"/>
    </source>
</evidence>
<comment type="subcellular location">
    <subcellularLocation>
        <location evidence="1">Membrane</location>
        <topology evidence="1">Multi-pass membrane protein</topology>
    </subcellularLocation>
</comment>
<feature type="transmembrane region" description="Helical" evidence="7">
    <location>
        <begin position="556"/>
        <end position="583"/>
    </location>
</feature>
<dbReference type="Pfam" id="PF05978">
    <property type="entry name" value="UNC-93"/>
    <property type="match status" value="1"/>
</dbReference>
<feature type="transmembrane region" description="Helical" evidence="7">
    <location>
        <begin position="415"/>
        <end position="436"/>
    </location>
</feature>
<name>A0A4Y2A9K5_ARAVE</name>
<feature type="transmembrane region" description="Helical" evidence="7">
    <location>
        <begin position="86"/>
        <end position="107"/>
    </location>
</feature>
<feature type="region of interest" description="Disordered" evidence="6">
    <location>
        <begin position="207"/>
        <end position="293"/>
    </location>
</feature>
<comment type="caution">
    <text evidence="8">The sequence shown here is derived from an EMBL/GenBank/DDBJ whole genome shotgun (WGS) entry which is preliminary data.</text>
</comment>
<gene>
    <name evidence="8" type="primary">CG4928_19</name>
    <name evidence="8" type="ORF">AVEN_53203_1</name>
</gene>
<dbReference type="AlphaFoldDB" id="A0A4Y2A9K5"/>
<dbReference type="GO" id="GO:0022857">
    <property type="term" value="F:transmembrane transporter activity"/>
    <property type="evidence" value="ECO:0007669"/>
    <property type="project" value="InterPro"/>
</dbReference>
<sequence>MGIEKQEKQKGQRMKFSRLRIIKNLTIISTSFVLLFTAYNGLSMLQSTMNKMHGVGTVSQAVVYISFGFSSLLLPNFVIKKLGTKTTLLFAIILYLPYIAANFYPLWTTLIPSAVLIGIGASILWGSQCTYFNESSVIFCTLDEDGVVEILNHVGETSSIRTSSDRLSVCSSAHQSTEELSSNNNNSKCGFVNCQLSIRNINRKSLEELNRRDSNNSNKSEVQSDSLKRQHQAKIQPDGIQNNTSDSLKRQHHVTEQPDGTQNSKCDSLKRQHNTEGQQNDDHMQQKKRQLSNINEEDISIIYKSKSPGIAKQTLSEDISSLPSDGIPRKENGDTEIFETYAAIDSANACFFGCHGLAYYSAQVWSNLMTYYVLHKHKSENYSRIYGCSCGADFCDPEPECVNDDTDQISLDTRYMLTGLSVGLGVIAALLILFFLDPLNKEKEPVKFSWKQVLATFHHAKKKEQLFLVPLSLYVGMAQGFYTADITKSYIACAWGTSHIGLVTVFYGLACALSSTVSGCLVQFMGRIPIFLIGQIGNIINYTFLLMWSPEVHHPFMFYLAAALWGIITGLFWSQLQAFYGVLFQGDEEAAFGSYYLYSSMGWTISFLYSNYICTAIKIYILCSVSCIGIIGYLITERMHHIRKKQMNEPD</sequence>
<feature type="transmembrane region" description="Helical" evidence="7">
    <location>
        <begin position="524"/>
        <end position="544"/>
    </location>
</feature>
<evidence type="ECO:0000256" key="2">
    <source>
        <dbReference type="ARBA" id="ARBA00009172"/>
    </source>
</evidence>
<dbReference type="Pfam" id="PF07690">
    <property type="entry name" value="MFS_1"/>
    <property type="match status" value="1"/>
</dbReference>
<keyword evidence="9" id="KW-1185">Reference proteome</keyword>
<feature type="transmembrane region" description="Helical" evidence="7">
    <location>
        <begin position="489"/>
        <end position="512"/>
    </location>
</feature>
<dbReference type="Gene3D" id="1.20.1250.20">
    <property type="entry name" value="MFS general substrate transporter like domains"/>
    <property type="match status" value="1"/>
</dbReference>
<dbReference type="OrthoDB" id="78663at2759"/>
<keyword evidence="4 7" id="KW-1133">Transmembrane helix</keyword>